<proteinExistence type="inferred from homology"/>
<keyword evidence="3" id="KW-0238">DNA-binding</keyword>
<feature type="domain" description="HTH lysR-type" evidence="6">
    <location>
        <begin position="11"/>
        <end position="58"/>
    </location>
</feature>
<dbReference type="EMBL" id="QYUR01000008">
    <property type="protein sequence ID" value="RJG08732.1"/>
    <property type="molecule type" value="Genomic_DNA"/>
</dbReference>
<dbReference type="GO" id="GO:0003700">
    <property type="term" value="F:DNA-binding transcription factor activity"/>
    <property type="evidence" value="ECO:0007669"/>
    <property type="project" value="InterPro"/>
</dbReference>
<dbReference type="Proteomes" id="UP000284021">
    <property type="component" value="Unassembled WGS sequence"/>
</dbReference>
<organism evidence="7 8">
    <name type="scientific">Pseudomonas cavernicola</name>
    <dbReference type="NCBI Taxonomy" id="2320866"/>
    <lineage>
        <taxon>Bacteria</taxon>
        <taxon>Pseudomonadati</taxon>
        <taxon>Pseudomonadota</taxon>
        <taxon>Gammaproteobacteria</taxon>
        <taxon>Pseudomonadales</taxon>
        <taxon>Pseudomonadaceae</taxon>
        <taxon>Pseudomonas</taxon>
    </lineage>
</organism>
<dbReference type="Gene3D" id="1.10.10.10">
    <property type="entry name" value="Winged helix-like DNA-binding domain superfamily/Winged helix DNA-binding domain"/>
    <property type="match status" value="1"/>
</dbReference>
<evidence type="ECO:0000259" key="6">
    <source>
        <dbReference type="PROSITE" id="PS50931"/>
    </source>
</evidence>
<sequence>MNFDERLFRTIDLNTLVTFMVVYRELGVSRAARKLNVTQPAVSNVLSKLRRRFGDPLFCTRWRKDSPYTRGHSDRGMPGTSVVNGAGSDRFADDAG</sequence>
<evidence type="ECO:0000256" key="5">
    <source>
        <dbReference type="SAM" id="MobiDB-lite"/>
    </source>
</evidence>
<keyword evidence="2" id="KW-0805">Transcription regulation</keyword>
<evidence type="ECO:0000313" key="7">
    <source>
        <dbReference type="EMBL" id="RJG08732.1"/>
    </source>
</evidence>
<evidence type="ECO:0000256" key="4">
    <source>
        <dbReference type="ARBA" id="ARBA00023163"/>
    </source>
</evidence>
<dbReference type="Pfam" id="PF00126">
    <property type="entry name" value="HTH_1"/>
    <property type="match status" value="1"/>
</dbReference>
<keyword evidence="8" id="KW-1185">Reference proteome</keyword>
<reference evidence="7 8" key="1">
    <citation type="submission" date="2018-09" db="EMBL/GenBank/DDBJ databases">
        <authorList>
            <person name="Zhu H."/>
        </authorList>
    </citation>
    <scope>NUCLEOTIDE SEQUENCE [LARGE SCALE GENOMIC DNA]</scope>
    <source>
        <strain evidence="7 8">K1S02-6</strain>
    </source>
</reference>
<dbReference type="InterPro" id="IPR036388">
    <property type="entry name" value="WH-like_DNA-bd_sf"/>
</dbReference>
<dbReference type="GO" id="GO:0003677">
    <property type="term" value="F:DNA binding"/>
    <property type="evidence" value="ECO:0007669"/>
    <property type="project" value="UniProtKB-KW"/>
</dbReference>
<evidence type="ECO:0000313" key="8">
    <source>
        <dbReference type="Proteomes" id="UP000284021"/>
    </source>
</evidence>
<dbReference type="InterPro" id="IPR050389">
    <property type="entry name" value="LysR-type_TF"/>
</dbReference>
<dbReference type="PROSITE" id="PS50931">
    <property type="entry name" value="HTH_LYSR"/>
    <property type="match status" value="1"/>
</dbReference>
<dbReference type="PRINTS" id="PR00039">
    <property type="entry name" value="HTHLYSR"/>
</dbReference>
<feature type="region of interest" description="Disordered" evidence="5">
    <location>
        <begin position="67"/>
        <end position="96"/>
    </location>
</feature>
<dbReference type="AlphaFoldDB" id="A0A418X8A2"/>
<dbReference type="InterPro" id="IPR000847">
    <property type="entry name" value="LysR_HTH_N"/>
</dbReference>
<dbReference type="InterPro" id="IPR036390">
    <property type="entry name" value="WH_DNA-bd_sf"/>
</dbReference>
<evidence type="ECO:0000256" key="2">
    <source>
        <dbReference type="ARBA" id="ARBA00023015"/>
    </source>
</evidence>
<dbReference type="PANTHER" id="PTHR30118">
    <property type="entry name" value="HTH-TYPE TRANSCRIPTIONAL REGULATOR LEUO-RELATED"/>
    <property type="match status" value="1"/>
</dbReference>
<accession>A0A418X8A2</accession>
<name>A0A418X8A2_9PSED</name>
<comment type="similarity">
    <text evidence="1">Belongs to the LysR transcriptional regulatory family.</text>
</comment>
<comment type="caution">
    <text evidence="7">The sequence shown here is derived from an EMBL/GenBank/DDBJ whole genome shotgun (WGS) entry which is preliminary data.</text>
</comment>
<dbReference type="RefSeq" id="WP_119956533.1">
    <property type="nucleotide sequence ID" value="NZ_QYUR01000008.1"/>
</dbReference>
<dbReference type="SUPFAM" id="SSF46785">
    <property type="entry name" value="Winged helix' DNA-binding domain"/>
    <property type="match status" value="1"/>
</dbReference>
<evidence type="ECO:0000256" key="3">
    <source>
        <dbReference type="ARBA" id="ARBA00023125"/>
    </source>
</evidence>
<dbReference type="OrthoDB" id="8839911at2"/>
<evidence type="ECO:0000256" key="1">
    <source>
        <dbReference type="ARBA" id="ARBA00009437"/>
    </source>
</evidence>
<protein>
    <submittedName>
        <fullName evidence="7">LysR family transcriptional regulator</fullName>
    </submittedName>
</protein>
<gene>
    <name evidence="7" type="ORF">D3879_22925</name>
</gene>
<dbReference type="PANTHER" id="PTHR30118:SF15">
    <property type="entry name" value="TRANSCRIPTIONAL REGULATORY PROTEIN"/>
    <property type="match status" value="1"/>
</dbReference>
<keyword evidence="4" id="KW-0804">Transcription</keyword>